<dbReference type="PIRSF" id="PIRSF005261">
    <property type="entry name" value="Heat_shock_Hsp33"/>
    <property type="match status" value="1"/>
</dbReference>
<dbReference type="InterPro" id="IPR016154">
    <property type="entry name" value="Heat_shock_Hsp33_C"/>
</dbReference>
<comment type="caution">
    <text evidence="7">The sequence shown here is derived from an EMBL/GenBank/DDBJ whole genome shotgun (WGS) entry which is preliminary data.</text>
</comment>
<accession>A0ABS2WMG9</accession>
<evidence type="ECO:0000256" key="1">
    <source>
        <dbReference type="ARBA" id="ARBA00022490"/>
    </source>
</evidence>
<dbReference type="SUPFAM" id="SSF64397">
    <property type="entry name" value="Hsp33 domain"/>
    <property type="match status" value="1"/>
</dbReference>
<dbReference type="Pfam" id="PF01430">
    <property type="entry name" value="HSP33"/>
    <property type="match status" value="1"/>
</dbReference>
<evidence type="ECO:0000313" key="8">
    <source>
        <dbReference type="Proteomes" id="UP001177120"/>
    </source>
</evidence>
<keyword evidence="5 6" id="KW-0676">Redox-active center</keyword>
<dbReference type="Gene3D" id="3.90.1280.10">
    <property type="entry name" value="HSP33 redox switch-like"/>
    <property type="match status" value="1"/>
</dbReference>
<keyword evidence="8" id="KW-1185">Reference proteome</keyword>
<keyword evidence="3 6" id="KW-1015">Disulfide bond</keyword>
<comment type="function">
    <text evidence="6">Redox regulated molecular chaperone. Protects both thermally unfolding and oxidatively damaged proteins from irreversible aggregation. Plays an important role in the bacterial defense system toward oxidative stress.</text>
</comment>
<evidence type="ECO:0000256" key="5">
    <source>
        <dbReference type="ARBA" id="ARBA00023284"/>
    </source>
</evidence>
<dbReference type="Gene3D" id="3.55.30.10">
    <property type="entry name" value="Hsp33 domain"/>
    <property type="match status" value="1"/>
</dbReference>
<protein>
    <recommendedName>
        <fullName evidence="6">33 kDa chaperonin</fullName>
    </recommendedName>
    <alternativeName>
        <fullName evidence="6">Heat shock protein 33 homolog</fullName>
        <shortName evidence="6">HSP33</shortName>
    </alternativeName>
</protein>
<gene>
    <name evidence="6 7" type="primary">hslO</name>
    <name evidence="7" type="ORF">JQC72_14150</name>
</gene>
<dbReference type="EMBL" id="JAFHAP010000014">
    <property type="protein sequence ID" value="MBN2910641.1"/>
    <property type="molecule type" value="Genomic_DNA"/>
</dbReference>
<feature type="disulfide bond" description="Redox-active" evidence="6">
    <location>
        <begin position="270"/>
        <end position="273"/>
    </location>
</feature>
<organism evidence="7 8">
    <name type="scientific">Polycladomyces zharkentensis</name>
    <dbReference type="NCBI Taxonomy" id="2807616"/>
    <lineage>
        <taxon>Bacteria</taxon>
        <taxon>Bacillati</taxon>
        <taxon>Bacillota</taxon>
        <taxon>Bacilli</taxon>
        <taxon>Bacillales</taxon>
        <taxon>Thermoactinomycetaceae</taxon>
        <taxon>Polycladomyces</taxon>
    </lineage>
</organism>
<sequence length="291" mass="31286">MSDYAIRVTAANGQLRGFAALTTGLVGELQRRHHTWPVASAALGRTATVGAMMGLMLKSERDRLTIQIKGDGPLGQIVVDADAQGHVRGYVDNPAVDLPLNAAGKLDVAGAVGKGMLYVIKDLGLKEPYRGASPIVSGELGDDFTYYFTRSEQIPSAVGVGVLVDRDASILASGGFIVQVMPGADDAVITAVEQQLAKITSVTELIQQGAGPEDLLQAVLGDTDIEVHQRQPLSFACRCSRERIANVLRGLGREDLQKLLEEQGQAEVHCHFCNERYVFDRDELTTMIQSL</sequence>
<keyword evidence="4 6" id="KW-0143">Chaperone</keyword>
<comment type="similarity">
    <text evidence="6">Belongs to the HSP33 family.</text>
</comment>
<evidence type="ECO:0000256" key="3">
    <source>
        <dbReference type="ARBA" id="ARBA00023157"/>
    </source>
</evidence>
<dbReference type="RefSeq" id="WP_205496746.1">
    <property type="nucleotide sequence ID" value="NZ_JAFHAP010000014.1"/>
</dbReference>
<dbReference type="PANTHER" id="PTHR30111">
    <property type="entry name" value="33 KDA CHAPERONIN"/>
    <property type="match status" value="1"/>
</dbReference>
<dbReference type="NCBIfam" id="NF001033">
    <property type="entry name" value="PRK00114.1"/>
    <property type="match status" value="1"/>
</dbReference>
<reference evidence="7" key="1">
    <citation type="journal article" date="2024" name="Int. J. Syst. Evol. Microbiol.">
        <title>Polycladomyces zharkentensis sp. nov., a novel thermophilic cellulose- and starch-degrading member of the Bacillota from a geothermal aquifer in Kazakhstan.</title>
        <authorList>
            <person name="Mashzhan A."/>
            <person name="Kistaubayeva A."/>
            <person name="Javier-Lopez R."/>
            <person name="Bissenova U."/>
            <person name="Bissenbay A."/>
            <person name="Birkeland N.K."/>
        </authorList>
    </citation>
    <scope>NUCLEOTIDE SEQUENCE</scope>
    <source>
        <strain evidence="7">ZKZ2T</strain>
    </source>
</reference>
<dbReference type="InterPro" id="IPR016153">
    <property type="entry name" value="Heat_shock_Hsp33_N"/>
</dbReference>
<dbReference type="Proteomes" id="UP001177120">
    <property type="component" value="Unassembled WGS sequence"/>
</dbReference>
<dbReference type="HAMAP" id="MF_00117">
    <property type="entry name" value="HslO"/>
    <property type="match status" value="1"/>
</dbReference>
<keyword evidence="1 6" id="KW-0963">Cytoplasm</keyword>
<dbReference type="CDD" id="cd00498">
    <property type="entry name" value="Hsp33"/>
    <property type="match status" value="1"/>
</dbReference>
<proteinExistence type="inferred from homology"/>
<comment type="subcellular location">
    <subcellularLocation>
        <location evidence="6">Cytoplasm</location>
    </subcellularLocation>
</comment>
<dbReference type="PANTHER" id="PTHR30111:SF1">
    <property type="entry name" value="33 KDA CHAPERONIN"/>
    <property type="match status" value="1"/>
</dbReference>
<evidence type="ECO:0000313" key="7">
    <source>
        <dbReference type="EMBL" id="MBN2910641.1"/>
    </source>
</evidence>
<evidence type="ECO:0000256" key="4">
    <source>
        <dbReference type="ARBA" id="ARBA00023186"/>
    </source>
</evidence>
<dbReference type="InterPro" id="IPR000397">
    <property type="entry name" value="Heat_shock_Hsp33"/>
</dbReference>
<dbReference type="SUPFAM" id="SSF118352">
    <property type="entry name" value="HSP33 redox switch-like"/>
    <property type="match status" value="1"/>
</dbReference>
<comment type="PTM">
    <text evidence="6">Under oxidizing conditions two disulfide bonds are formed involving the reactive cysteines. Under reducing conditions zinc is bound to the reactive cysteines and the protein is inactive.</text>
</comment>
<feature type="disulfide bond" description="Redox-active" evidence="6">
    <location>
        <begin position="237"/>
        <end position="239"/>
    </location>
</feature>
<evidence type="ECO:0000256" key="2">
    <source>
        <dbReference type="ARBA" id="ARBA00022833"/>
    </source>
</evidence>
<name>A0ABS2WMG9_9BACL</name>
<keyword evidence="2 6" id="KW-0862">Zinc</keyword>
<evidence type="ECO:0000256" key="6">
    <source>
        <dbReference type="HAMAP-Rule" id="MF_00117"/>
    </source>
</evidence>